<dbReference type="Proteomes" id="UP000604825">
    <property type="component" value="Unassembled WGS sequence"/>
</dbReference>
<reference evidence="2" key="1">
    <citation type="submission" date="2020-10" db="EMBL/GenBank/DDBJ databases">
        <authorList>
            <person name="Han B."/>
            <person name="Lu T."/>
            <person name="Zhao Q."/>
            <person name="Huang X."/>
            <person name="Zhao Y."/>
        </authorList>
    </citation>
    <scope>NUCLEOTIDE SEQUENCE</scope>
</reference>
<evidence type="ECO:0000259" key="1">
    <source>
        <dbReference type="Pfam" id="PF12274"/>
    </source>
</evidence>
<evidence type="ECO:0000313" key="3">
    <source>
        <dbReference type="Proteomes" id="UP000604825"/>
    </source>
</evidence>
<dbReference type="AlphaFoldDB" id="A0A811SB90"/>
<dbReference type="Pfam" id="PF12274">
    <property type="entry name" value="DUF3615"/>
    <property type="match status" value="1"/>
</dbReference>
<protein>
    <recommendedName>
        <fullName evidence="1">DUF3615 domain-containing protein</fullName>
    </recommendedName>
</protein>
<proteinExistence type="predicted"/>
<dbReference type="PANTHER" id="PTHR33326">
    <property type="entry name" value="OS05G0543800 PROTEIN"/>
    <property type="match status" value="1"/>
</dbReference>
<name>A0A811SB90_9POAL</name>
<keyword evidence="3" id="KW-1185">Reference proteome</keyword>
<accession>A0A811SB90</accession>
<evidence type="ECO:0000313" key="2">
    <source>
        <dbReference type="EMBL" id="CAD6337828.1"/>
    </source>
</evidence>
<comment type="caution">
    <text evidence="2">The sequence shown here is derived from an EMBL/GenBank/DDBJ whole genome shotgun (WGS) entry which is preliminary data.</text>
</comment>
<organism evidence="2 3">
    <name type="scientific">Miscanthus lutarioriparius</name>
    <dbReference type="NCBI Taxonomy" id="422564"/>
    <lineage>
        <taxon>Eukaryota</taxon>
        <taxon>Viridiplantae</taxon>
        <taxon>Streptophyta</taxon>
        <taxon>Embryophyta</taxon>
        <taxon>Tracheophyta</taxon>
        <taxon>Spermatophyta</taxon>
        <taxon>Magnoliopsida</taxon>
        <taxon>Liliopsida</taxon>
        <taxon>Poales</taxon>
        <taxon>Poaceae</taxon>
        <taxon>PACMAD clade</taxon>
        <taxon>Panicoideae</taxon>
        <taxon>Andropogonodae</taxon>
        <taxon>Andropogoneae</taxon>
        <taxon>Saccharinae</taxon>
        <taxon>Miscanthus</taxon>
    </lineage>
</organism>
<dbReference type="InterPro" id="IPR022059">
    <property type="entry name" value="DUF3615"/>
</dbReference>
<dbReference type="PANTHER" id="PTHR33326:SF44">
    <property type="entry name" value="OS10G0494950 PROTEIN"/>
    <property type="match status" value="1"/>
</dbReference>
<gene>
    <name evidence="2" type="ORF">NCGR_LOCUS61926</name>
</gene>
<feature type="domain" description="DUF3615" evidence="1">
    <location>
        <begin position="154"/>
        <end position="258"/>
    </location>
</feature>
<dbReference type="OrthoDB" id="691443at2759"/>
<dbReference type="EMBL" id="CAJGYO010000018">
    <property type="protein sequence ID" value="CAD6337828.1"/>
    <property type="molecule type" value="Genomic_DNA"/>
</dbReference>
<sequence>MTQNTIDGSLRTLPSRSEKFVAGAADSTSILTLQEPDVSSSDEYLDSSSEELITASPRTVPLNTIDDSPPTLGPNILIYYPANSFEVFYIRIDRRGSIWIYPNVGGPFQSIDETENAIISFLDLWQCETRISTTKGGPNSLSSENTCSEKWYLVQAILDQFNDQNNLFGNLAHELEDLLRKQIIYENHRWYYHFNFTTKQKEADDDHSTGNKLFFAEVSHMQGKKVWEVNCCCMIEFVSKGGHCFGCKNNGSPDMLHPVEADAYTGGHLDGYLPFDFDALSSSDDDDGEYEYLYKDEDEEDEEEEFEMKCLVGLGQL</sequence>